<dbReference type="KEGG" id="mpro:BJP34_28445"/>
<dbReference type="OrthoDB" id="9964099at2"/>
<evidence type="ECO:0000256" key="1">
    <source>
        <dbReference type="SAM" id="Phobius"/>
    </source>
</evidence>
<dbReference type="RefSeq" id="WP_070395243.1">
    <property type="nucleotide sequence ID" value="NZ_CP017599.1"/>
</dbReference>
<reference evidence="3" key="1">
    <citation type="submission" date="2016-10" db="EMBL/GenBank/DDBJ databases">
        <title>Comparative genomics uncovers the prolific and rare metabolic potential of the cyanobacterial genus Moorea.</title>
        <authorList>
            <person name="Leao T."/>
            <person name="Castelao G."/>
            <person name="Korobeynikov A."/>
            <person name="Monroe E.A."/>
            <person name="Podell S."/>
            <person name="Glukhov E."/>
            <person name="Allen E."/>
            <person name="Gerwick W.H."/>
            <person name="Gerwick L."/>
        </authorList>
    </citation>
    <scope>NUCLEOTIDE SEQUENCE [LARGE SCALE GENOMIC DNA]</scope>
    <source>
        <strain evidence="3">PAL-8-15-08-1</strain>
    </source>
</reference>
<sequence length="82" mass="9450">MKPYAEHNLGAHVFWNPYQPNKPLTLFYKTAHPVPDKRLYRKGKRLRLTVQVSLVVLTLTLMLSKVMLVLLTYVFSSPATAH</sequence>
<keyword evidence="1" id="KW-0472">Membrane</keyword>
<gene>
    <name evidence="2" type="ORF">BJP34_28445</name>
</gene>
<proteinExistence type="predicted"/>
<dbReference type="AlphaFoldDB" id="A0A1D8TZI0"/>
<dbReference type="Proteomes" id="UP000177870">
    <property type="component" value="Chromosome"/>
</dbReference>
<keyword evidence="1" id="KW-1133">Transmembrane helix</keyword>
<feature type="transmembrane region" description="Helical" evidence="1">
    <location>
        <begin position="48"/>
        <end position="75"/>
    </location>
</feature>
<dbReference type="EMBL" id="CP017599">
    <property type="protein sequence ID" value="AOX02846.1"/>
    <property type="molecule type" value="Genomic_DNA"/>
</dbReference>
<accession>A0A1D8TZI0</accession>
<protein>
    <submittedName>
        <fullName evidence="2">Uncharacterized protein</fullName>
    </submittedName>
</protein>
<name>A0A1D8TZI0_9CYAN</name>
<evidence type="ECO:0000313" key="3">
    <source>
        <dbReference type="Proteomes" id="UP000177870"/>
    </source>
</evidence>
<organism evidence="2 3">
    <name type="scientific">Moorena producens PAL-8-15-08-1</name>
    <dbReference type="NCBI Taxonomy" id="1458985"/>
    <lineage>
        <taxon>Bacteria</taxon>
        <taxon>Bacillati</taxon>
        <taxon>Cyanobacteriota</taxon>
        <taxon>Cyanophyceae</taxon>
        <taxon>Coleofasciculales</taxon>
        <taxon>Coleofasciculaceae</taxon>
        <taxon>Moorena</taxon>
    </lineage>
</organism>
<evidence type="ECO:0000313" key="2">
    <source>
        <dbReference type="EMBL" id="AOX02846.1"/>
    </source>
</evidence>
<keyword evidence="1" id="KW-0812">Transmembrane</keyword>